<dbReference type="Gene3D" id="1.10.10.2910">
    <property type="match status" value="1"/>
</dbReference>
<dbReference type="EMBL" id="JAOEET010000039">
    <property type="protein sequence ID" value="MDH0568447.1"/>
    <property type="molecule type" value="Genomic_DNA"/>
</dbReference>
<dbReference type="GO" id="GO:0003677">
    <property type="term" value="F:DNA binding"/>
    <property type="evidence" value="ECO:0007669"/>
    <property type="project" value="InterPro"/>
</dbReference>
<reference evidence="3" key="1">
    <citation type="submission" date="2022-09" db="EMBL/GenBank/DDBJ databases">
        <title>Intensive care unit water sources are persistently colonized with multi-drug resistant bacteria and are the site of extensive horizontal gene transfer of antibiotic resistance genes.</title>
        <authorList>
            <person name="Diorio-Toth L."/>
        </authorList>
    </citation>
    <scope>NUCLEOTIDE SEQUENCE</scope>
    <source>
        <strain evidence="3">GD04000</strain>
    </source>
</reference>
<protein>
    <submittedName>
        <fullName evidence="3">XRE family transcriptional regulator</fullName>
    </submittedName>
</protein>
<evidence type="ECO:0000313" key="4">
    <source>
        <dbReference type="Proteomes" id="UP001159292"/>
    </source>
</evidence>
<proteinExistence type="inferred from homology"/>
<organism evidence="3 4">
    <name type="scientific">Ectopseudomonas oleovorans</name>
    <name type="common">Pseudomonas oleovorans</name>
    <dbReference type="NCBI Taxonomy" id="301"/>
    <lineage>
        <taxon>Bacteria</taxon>
        <taxon>Pseudomonadati</taxon>
        <taxon>Pseudomonadota</taxon>
        <taxon>Gammaproteobacteria</taxon>
        <taxon>Pseudomonadales</taxon>
        <taxon>Pseudomonadaceae</taxon>
        <taxon>Ectopseudomonas</taxon>
    </lineage>
</organism>
<dbReference type="RefSeq" id="WP_257598243.1">
    <property type="nucleotide sequence ID" value="NZ_JANKBU010000036.1"/>
</dbReference>
<dbReference type="SUPFAM" id="SSF47413">
    <property type="entry name" value="lambda repressor-like DNA-binding domains"/>
    <property type="match status" value="1"/>
</dbReference>
<evidence type="ECO:0000313" key="3">
    <source>
        <dbReference type="EMBL" id="MDH0568447.1"/>
    </source>
</evidence>
<gene>
    <name evidence="3" type="ORF">N7671_14675</name>
</gene>
<name>A0AB35L1A5_ECTOL</name>
<dbReference type="Pfam" id="PF01381">
    <property type="entry name" value="HTH_3"/>
    <property type="match status" value="1"/>
</dbReference>
<comment type="similarity">
    <text evidence="1">Belongs to the short-chain fatty acyl-CoA assimilation regulator (ScfR) family.</text>
</comment>
<accession>A0AB35L1A5</accession>
<feature type="domain" description="HTH cro/C1-type" evidence="2">
    <location>
        <begin position="8"/>
        <end position="62"/>
    </location>
</feature>
<dbReference type="AlphaFoldDB" id="A0AB35L1A5"/>
<evidence type="ECO:0000259" key="2">
    <source>
        <dbReference type="PROSITE" id="PS50943"/>
    </source>
</evidence>
<dbReference type="SMART" id="SM00530">
    <property type="entry name" value="HTH_XRE"/>
    <property type="match status" value="1"/>
</dbReference>
<dbReference type="Gene3D" id="1.10.260.40">
    <property type="entry name" value="lambda repressor-like DNA-binding domains"/>
    <property type="match status" value="1"/>
</dbReference>
<dbReference type="InterPro" id="IPR010359">
    <property type="entry name" value="IrrE_HExxH"/>
</dbReference>
<dbReference type="PANTHER" id="PTHR43236">
    <property type="entry name" value="ANTITOXIN HIGA1"/>
    <property type="match status" value="1"/>
</dbReference>
<sequence length="357" mass="40145">MKFNSELMRVARQSRGYSQAELSHRSGLSQGNISKIENGISDPPDDAVEKIAKALAFPVSFFFQAYQPFGLPVSVHPMFRKKASVGAKALEQLEAELNVRLFHYQKLLRAAEVETDLPLPRLDIDDYDGDATTIADLVRRTWAIPNGPIKNLVEYIERAGCVVVHCDFDAIGVDGVTVSLKGLPPFIFLNRANPADRQRFTLAHELGHIVMHRLPTPQMEDEANQFASALLMPPDQIRPYLSGKLTIQKLASLKPVWRVSMAALLVNAHKLGCITDNQNQWLWRTFSSMGYRKREPEELDLPLEKPTIIDEVFQLHAEEFGYSPEEIAAALHVELEDAQKLYPSAFSKPGPHLRLIK</sequence>
<dbReference type="InterPro" id="IPR001387">
    <property type="entry name" value="Cro/C1-type_HTH"/>
</dbReference>
<dbReference type="PROSITE" id="PS50943">
    <property type="entry name" value="HTH_CROC1"/>
    <property type="match status" value="1"/>
</dbReference>
<dbReference type="Pfam" id="PF06114">
    <property type="entry name" value="Peptidase_M78"/>
    <property type="match status" value="1"/>
</dbReference>
<dbReference type="InterPro" id="IPR052345">
    <property type="entry name" value="Rad_response_metalloprotease"/>
</dbReference>
<dbReference type="Proteomes" id="UP001159292">
    <property type="component" value="Unassembled WGS sequence"/>
</dbReference>
<dbReference type="CDD" id="cd00093">
    <property type="entry name" value="HTH_XRE"/>
    <property type="match status" value="1"/>
</dbReference>
<dbReference type="InterPro" id="IPR010982">
    <property type="entry name" value="Lambda_DNA-bd_dom_sf"/>
</dbReference>
<dbReference type="PANTHER" id="PTHR43236:SF1">
    <property type="entry name" value="BLL7220 PROTEIN"/>
    <property type="match status" value="1"/>
</dbReference>
<comment type="caution">
    <text evidence="3">The sequence shown here is derived from an EMBL/GenBank/DDBJ whole genome shotgun (WGS) entry which is preliminary data.</text>
</comment>
<evidence type="ECO:0000256" key="1">
    <source>
        <dbReference type="ARBA" id="ARBA00007227"/>
    </source>
</evidence>